<dbReference type="Proteomes" id="UP000501849">
    <property type="component" value="Plasmid unnamed2"/>
</dbReference>
<name>A0A6H0RY49_9MYCO</name>
<dbReference type="KEGG" id="mfre:EXE63_02475"/>
<proteinExistence type="predicted"/>
<dbReference type="EMBL" id="CP038798">
    <property type="protein sequence ID" value="QIV79890.1"/>
    <property type="molecule type" value="Genomic_DNA"/>
</dbReference>
<organism evidence="2 3">
    <name type="scientific">Mycolicibacterium frederiksbergense</name>
    <dbReference type="NCBI Taxonomy" id="117567"/>
    <lineage>
        <taxon>Bacteria</taxon>
        <taxon>Bacillati</taxon>
        <taxon>Actinomycetota</taxon>
        <taxon>Actinomycetes</taxon>
        <taxon>Mycobacteriales</taxon>
        <taxon>Mycobacteriaceae</taxon>
        <taxon>Mycolicibacterium</taxon>
    </lineage>
</organism>
<feature type="region of interest" description="Disordered" evidence="1">
    <location>
        <begin position="180"/>
        <end position="199"/>
    </location>
</feature>
<accession>A0A6H0RY49</accession>
<feature type="compositionally biased region" description="Acidic residues" evidence="1">
    <location>
        <begin position="189"/>
        <end position="198"/>
    </location>
</feature>
<dbReference type="AlphaFoldDB" id="A0A6H0RY49"/>
<reference evidence="2 3" key="1">
    <citation type="submission" date="2019-04" db="EMBL/GenBank/DDBJ databases">
        <title>Draft, Whole-Genome Sequence of the Anthracene-degrading Mycobacterium frederiksbergense LB501T, Isolated from a Polycyclic Aromatic Hydrocarbon (PAH)-Contaminated Soil.</title>
        <authorList>
            <person name="Augelletti F."/>
        </authorList>
    </citation>
    <scope>NUCLEOTIDE SEQUENCE [LARGE SCALE GENOMIC DNA]</scope>
    <source>
        <strain evidence="2 3">LB 501T</strain>
        <plasmid evidence="2 3">unnamed2</plasmid>
    </source>
</reference>
<geneLocation type="plasmid" evidence="2 3">
    <name>unnamed2</name>
</geneLocation>
<evidence type="ECO:0000313" key="3">
    <source>
        <dbReference type="Proteomes" id="UP000501849"/>
    </source>
</evidence>
<gene>
    <name evidence="2" type="ORF">EXE63_02475</name>
</gene>
<keyword evidence="3" id="KW-1185">Reference proteome</keyword>
<dbReference type="RefSeq" id="WP_168140617.1">
    <property type="nucleotide sequence ID" value="NZ_CP038798.1"/>
</dbReference>
<sequence>MTHTRPTPAGSAFAPLHVTRSATTFQTWWSAVTVGTDATDIADGILALRTPHTSDVESSLHWLMLAVFQGPVPVTWLEVDGLHPTAQVSHVVLDADVAHDSDGDVVGVDVVLSLHVSAADGSVVATTPSAYVQSPATVFATTSTQPADALAEIIDTALDLVNDTITAADHFAALARAPRTEPTHAAALEEPDEPEEPEIEHCRDCGRVTRIDDDPVDTDAADGWNGYCGGCADRREDQDRDDTDA</sequence>
<evidence type="ECO:0000256" key="1">
    <source>
        <dbReference type="SAM" id="MobiDB-lite"/>
    </source>
</evidence>
<keyword evidence="2" id="KW-0614">Plasmid</keyword>
<evidence type="ECO:0000313" key="2">
    <source>
        <dbReference type="EMBL" id="QIV79890.1"/>
    </source>
</evidence>
<protein>
    <submittedName>
        <fullName evidence="2">Uncharacterized protein</fullName>
    </submittedName>
</protein>